<keyword evidence="1" id="KW-0472">Membrane</keyword>
<evidence type="ECO:0000313" key="2">
    <source>
        <dbReference type="EMBL" id="MBC8569177.1"/>
    </source>
</evidence>
<evidence type="ECO:0000256" key="1">
    <source>
        <dbReference type="SAM" id="Phobius"/>
    </source>
</evidence>
<feature type="transmembrane region" description="Helical" evidence="1">
    <location>
        <begin position="9"/>
        <end position="26"/>
    </location>
</feature>
<dbReference type="RefSeq" id="WP_177270066.1">
    <property type="nucleotide sequence ID" value="NZ_JACRTA010000003.1"/>
</dbReference>
<keyword evidence="1" id="KW-1133">Transmembrane helix</keyword>
<feature type="transmembrane region" description="Helical" evidence="1">
    <location>
        <begin position="115"/>
        <end position="135"/>
    </location>
</feature>
<organism evidence="2 3">
    <name type="scientific">Lentihominibacter hominis</name>
    <dbReference type="NCBI Taxonomy" id="2763645"/>
    <lineage>
        <taxon>Bacteria</taxon>
        <taxon>Bacillati</taxon>
        <taxon>Bacillota</taxon>
        <taxon>Clostridia</taxon>
        <taxon>Peptostreptococcales</taxon>
        <taxon>Anaerovoracaceae</taxon>
        <taxon>Lentihominibacter</taxon>
    </lineage>
</organism>
<sequence length="228" mass="24867">MDKQQLNRYFFYVLGVILLSAGITLNTKTALGVSPLISLPYSVSQIWDLSFPAMTFILYSFFVVLQFILKRKNRQMKDLLQIPLSIVFSLFLDIFGDGYDTFISLSGLQDDSLFIRVIMLIIAVAMTGIGASMMISMDLIPNPADGLAKTVGDVLEKGLGFGKNFIDFSSVAVTAVIGIIASGHLVGVGIGTIIGMIGVGRCIAAFNYFFHNKMMLAIGNNHMPMSLE</sequence>
<gene>
    <name evidence="2" type="ORF">H8692_10445</name>
</gene>
<dbReference type="AlphaFoldDB" id="A0A926IAJ9"/>
<evidence type="ECO:0008006" key="4">
    <source>
        <dbReference type="Google" id="ProtNLM"/>
    </source>
</evidence>
<name>A0A926IAJ9_9FIRM</name>
<evidence type="ECO:0000313" key="3">
    <source>
        <dbReference type="Proteomes" id="UP000610862"/>
    </source>
</evidence>
<dbReference type="PANTHER" id="PTHR40078:SF1">
    <property type="entry name" value="INTEGRAL MEMBRANE PROTEIN"/>
    <property type="match status" value="1"/>
</dbReference>
<keyword evidence="3" id="KW-1185">Reference proteome</keyword>
<dbReference type="EMBL" id="JACRTA010000003">
    <property type="protein sequence ID" value="MBC8569177.1"/>
    <property type="molecule type" value="Genomic_DNA"/>
</dbReference>
<feature type="transmembrane region" description="Helical" evidence="1">
    <location>
        <begin position="46"/>
        <end position="67"/>
    </location>
</feature>
<protein>
    <recommendedName>
        <fullName evidence="4">YitT family protein</fullName>
    </recommendedName>
</protein>
<dbReference type="InterPro" id="IPR038750">
    <property type="entry name" value="YczE/YyaS-like"/>
</dbReference>
<proteinExistence type="predicted"/>
<keyword evidence="1" id="KW-0812">Transmembrane</keyword>
<accession>A0A926IAJ9</accession>
<dbReference type="Proteomes" id="UP000610862">
    <property type="component" value="Unassembled WGS sequence"/>
</dbReference>
<feature type="transmembrane region" description="Helical" evidence="1">
    <location>
        <begin position="165"/>
        <end position="182"/>
    </location>
</feature>
<comment type="caution">
    <text evidence="2">The sequence shown here is derived from an EMBL/GenBank/DDBJ whole genome shotgun (WGS) entry which is preliminary data.</text>
</comment>
<dbReference type="Pfam" id="PF19700">
    <property type="entry name" value="DUF6198"/>
    <property type="match status" value="1"/>
</dbReference>
<reference evidence="2" key="1">
    <citation type="submission" date="2020-08" db="EMBL/GenBank/DDBJ databases">
        <title>Genome public.</title>
        <authorList>
            <person name="Liu C."/>
            <person name="Sun Q."/>
        </authorList>
    </citation>
    <scope>NUCLEOTIDE SEQUENCE</scope>
    <source>
        <strain evidence="2">NSJ-24</strain>
    </source>
</reference>
<dbReference type="PANTHER" id="PTHR40078">
    <property type="entry name" value="INTEGRAL MEMBRANE PROTEIN-RELATED"/>
    <property type="match status" value="1"/>
</dbReference>